<name>A0A2W2AC57_9BACT</name>
<dbReference type="RefSeq" id="WP_111000670.1">
    <property type="nucleotide sequence ID" value="NZ_QKTW01000026.1"/>
</dbReference>
<organism evidence="2 3">
    <name type="scientific">Taibaiella soli</name>
    <dbReference type="NCBI Taxonomy" id="1649169"/>
    <lineage>
        <taxon>Bacteria</taxon>
        <taxon>Pseudomonadati</taxon>
        <taxon>Bacteroidota</taxon>
        <taxon>Chitinophagia</taxon>
        <taxon>Chitinophagales</taxon>
        <taxon>Chitinophagaceae</taxon>
        <taxon>Taibaiella</taxon>
    </lineage>
</organism>
<evidence type="ECO:0000256" key="1">
    <source>
        <dbReference type="SAM" id="SignalP"/>
    </source>
</evidence>
<sequence>MAVSLSTIKRLLTTTLCCGFFIAASAQDSVKITKGTAWVRPMDDYLTAKVTQITDLTSFAVYTNTNKIVLQQNGESATMLNLNYSFISAFYIFVPKFIPGNNDNDTKGKTSSQEFGFNFNFAHWQQSLSYERVKGFYLENTADYRPGWKDGDPYVQFPGLIYKCFEGVTAYNFNRKYSVNAVVTQSEQQLKSAGSFIPSLRYRYYIINNPPDSIYSTQKSNNIEVILNAGYYYTLVLPKHFYISAGIAAGGGFIETKLTTRVPGDDDVISHQTNAIFRLDGQLGLGYNGNRFFGGIYSFAFSDSYKQQNTTVVTGDSKLNFQFFIGYRFNAPKFLKKQLAQMNEMIEAKRQQLKSKQ</sequence>
<protein>
    <recommendedName>
        <fullName evidence="4">DUF4421 domain-containing protein</fullName>
    </recommendedName>
</protein>
<dbReference type="AlphaFoldDB" id="A0A2W2AC57"/>
<gene>
    <name evidence="2" type="ORF">DN068_19710</name>
</gene>
<reference evidence="2 3" key="1">
    <citation type="submission" date="2018-06" db="EMBL/GenBank/DDBJ databases">
        <title>Mucibacter soli gen. nov., sp. nov., a new member of the family Chitinophagaceae producing mucin.</title>
        <authorList>
            <person name="Kim M.-K."/>
            <person name="Park S."/>
            <person name="Kim T.-S."/>
            <person name="Joung Y."/>
            <person name="Han J.-H."/>
            <person name="Kim S.B."/>
        </authorList>
    </citation>
    <scope>NUCLEOTIDE SEQUENCE [LARGE SCALE GENOMIC DNA]</scope>
    <source>
        <strain evidence="2 3">R1-15</strain>
    </source>
</reference>
<evidence type="ECO:0000313" key="3">
    <source>
        <dbReference type="Proteomes" id="UP000248745"/>
    </source>
</evidence>
<evidence type="ECO:0000313" key="2">
    <source>
        <dbReference type="EMBL" id="PZF71202.1"/>
    </source>
</evidence>
<dbReference type="EMBL" id="QKTW01000026">
    <property type="protein sequence ID" value="PZF71202.1"/>
    <property type="molecule type" value="Genomic_DNA"/>
</dbReference>
<evidence type="ECO:0008006" key="4">
    <source>
        <dbReference type="Google" id="ProtNLM"/>
    </source>
</evidence>
<dbReference type="Proteomes" id="UP000248745">
    <property type="component" value="Unassembled WGS sequence"/>
</dbReference>
<feature type="signal peptide" evidence="1">
    <location>
        <begin position="1"/>
        <end position="26"/>
    </location>
</feature>
<dbReference type="InterPro" id="IPR025535">
    <property type="entry name" value="DUF4421"/>
</dbReference>
<keyword evidence="3" id="KW-1185">Reference proteome</keyword>
<dbReference type="OrthoDB" id="975269at2"/>
<keyword evidence="1" id="KW-0732">Signal</keyword>
<dbReference type="Pfam" id="PF14391">
    <property type="entry name" value="DUF4421"/>
    <property type="match status" value="1"/>
</dbReference>
<accession>A0A2W2AC57</accession>
<proteinExistence type="predicted"/>
<feature type="chain" id="PRO_5016181909" description="DUF4421 domain-containing protein" evidence="1">
    <location>
        <begin position="27"/>
        <end position="357"/>
    </location>
</feature>
<comment type="caution">
    <text evidence="2">The sequence shown here is derived from an EMBL/GenBank/DDBJ whole genome shotgun (WGS) entry which is preliminary data.</text>
</comment>